<keyword evidence="1 3" id="KW-0689">Ribosomal protein</keyword>
<comment type="caution">
    <text evidence="5">The sequence shown here is derived from an EMBL/GenBank/DDBJ whole genome shotgun (WGS) entry which is preliminary data.</text>
</comment>
<accession>A0AA37BRP8</accession>
<dbReference type="InterPro" id="IPR001593">
    <property type="entry name" value="Ribosomal_eS1"/>
</dbReference>
<dbReference type="Proteomes" id="UP000632195">
    <property type="component" value="Unassembled WGS sequence"/>
</dbReference>
<evidence type="ECO:0000256" key="1">
    <source>
        <dbReference type="ARBA" id="ARBA00022980"/>
    </source>
</evidence>
<organism evidence="5 6">
    <name type="scientific">Thermogymnomonas acidicola</name>
    <dbReference type="NCBI Taxonomy" id="399579"/>
    <lineage>
        <taxon>Archaea</taxon>
        <taxon>Methanobacteriati</taxon>
        <taxon>Thermoplasmatota</taxon>
        <taxon>Thermoplasmata</taxon>
        <taxon>Thermoplasmatales</taxon>
        <taxon>Thermogymnomonas</taxon>
    </lineage>
</organism>
<dbReference type="InterPro" id="IPR030838">
    <property type="entry name" value="Ribosomal_eS1_arc"/>
</dbReference>
<gene>
    <name evidence="3" type="primary">rps3ae</name>
    <name evidence="5" type="ORF">GCM10007108_11940</name>
</gene>
<dbReference type="GO" id="GO:0005840">
    <property type="term" value="C:ribosome"/>
    <property type="evidence" value="ECO:0007669"/>
    <property type="project" value="UniProtKB-KW"/>
</dbReference>
<dbReference type="AlphaFoldDB" id="A0AA37BRP8"/>
<keyword evidence="2 3" id="KW-0687">Ribonucleoprotein</keyword>
<evidence type="ECO:0000256" key="2">
    <source>
        <dbReference type="ARBA" id="ARBA00023274"/>
    </source>
</evidence>
<evidence type="ECO:0000313" key="6">
    <source>
        <dbReference type="Proteomes" id="UP000632195"/>
    </source>
</evidence>
<dbReference type="NCBIfam" id="NF003142">
    <property type="entry name" value="PRK04057.1"/>
    <property type="match status" value="1"/>
</dbReference>
<proteinExistence type="inferred from homology"/>
<dbReference type="HAMAP" id="MF_00359">
    <property type="entry name" value="Ribosomal_eS1"/>
    <property type="match status" value="1"/>
</dbReference>
<name>A0AA37BRP8_9ARCH</name>
<keyword evidence="6" id="KW-1185">Reference proteome</keyword>
<protein>
    <recommendedName>
        <fullName evidence="3">Small ribosomal subunit protein eS1</fullName>
    </recommendedName>
</protein>
<evidence type="ECO:0000256" key="4">
    <source>
        <dbReference type="SAM" id="MobiDB-lite"/>
    </source>
</evidence>
<dbReference type="EMBL" id="BMNY01000002">
    <property type="protein sequence ID" value="GGM75626.1"/>
    <property type="molecule type" value="Genomic_DNA"/>
</dbReference>
<comment type="similarity">
    <text evidence="3">Belongs to the eukaryotic ribosomal protein eS1 family.</text>
</comment>
<feature type="compositionally biased region" description="Polar residues" evidence="4">
    <location>
        <begin position="210"/>
        <end position="224"/>
    </location>
</feature>
<sequence>MSLKITKYSKFHASQRDWMAKEKVQKKARDKWREKVWFTIMAPDFLGGKEIAMSPAEDGEAMVSRKVEVPISDLTGNFKRANAKAIFQVTGCQGSKCSTQFIGHYLSDDYIRRMVRRRKERIDIIRDYTTSDGSVVTFKVVIVTDGKLTNTKRLQIRHTVDGMLESKIRGMGFQDTVRYIIGEDIYNDIIESTKDIYPIKKVELRKTEVKGQSVQPAQGEQQQEVETEAPAGS</sequence>
<feature type="region of interest" description="Disordered" evidence="4">
    <location>
        <begin position="208"/>
        <end position="233"/>
    </location>
</feature>
<evidence type="ECO:0000256" key="3">
    <source>
        <dbReference type="HAMAP-Rule" id="MF_00359"/>
    </source>
</evidence>
<reference evidence="5" key="1">
    <citation type="journal article" date="2014" name="Int. J. Syst. Evol. Microbiol.">
        <title>Complete genome sequence of Corynebacterium casei LMG S-19264T (=DSM 44701T), isolated from a smear-ripened cheese.</title>
        <authorList>
            <consortium name="US DOE Joint Genome Institute (JGI-PGF)"/>
            <person name="Walter F."/>
            <person name="Albersmeier A."/>
            <person name="Kalinowski J."/>
            <person name="Ruckert C."/>
        </authorList>
    </citation>
    <scope>NUCLEOTIDE SEQUENCE</scope>
    <source>
        <strain evidence="5">JCM 13583</strain>
    </source>
</reference>
<evidence type="ECO:0000313" key="5">
    <source>
        <dbReference type="EMBL" id="GGM75626.1"/>
    </source>
</evidence>
<reference evidence="5" key="2">
    <citation type="submission" date="2022-09" db="EMBL/GenBank/DDBJ databases">
        <authorList>
            <person name="Sun Q."/>
            <person name="Ohkuma M."/>
        </authorList>
    </citation>
    <scope>NUCLEOTIDE SEQUENCE</scope>
    <source>
        <strain evidence="5">JCM 13583</strain>
    </source>
</reference>
<dbReference type="Pfam" id="PF01015">
    <property type="entry name" value="Ribosomal_S3Ae"/>
    <property type="match status" value="1"/>
</dbReference>
<dbReference type="GO" id="GO:1990904">
    <property type="term" value="C:ribonucleoprotein complex"/>
    <property type="evidence" value="ECO:0007669"/>
    <property type="project" value="UniProtKB-KW"/>
</dbReference>
<dbReference type="GO" id="GO:0003735">
    <property type="term" value="F:structural constituent of ribosome"/>
    <property type="evidence" value="ECO:0007669"/>
    <property type="project" value="InterPro"/>
</dbReference>
<dbReference type="SMART" id="SM01397">
    <property type="entry name" value="Ribosomal_S3Ae"/>
    <property type="match status" value="1"/>
</dbReference>
<dbReference type="GO" id="GO:0006412">
    <property type="term" value="P:translation"/>
    <property type="evidence" value="ECO:0007669"/>
    <property type="project" value="UniProtKB-UniRule"/>
</dbReference>